<evidence type="ECO:0000256" key="1">
    <source>
        <dbReference type="SAM" id="MobiDB-lite"/>
    </source>
</evidence>
<name>A0A7W8ET76_STRST</name>
<proteinExistence type="predicted"/>
<feature type="region of interest" description="Disordered" evidence="1">
    <location>
        <begin position="82"/>
        <end position="116"/>
    </location>
</feature>
<organism evidence="2 3">
    <name type="scientific">Streptomyces spectabilis</name>
    <dbReference type="NCBI Taxonomy" id="68270"/>
    <lineage>
        <taxon>Bacteria</taxon>
        <taxon>Bacillati</taxon>
        <taxon>Actinomycetota</taxon>
        <taxon>Actinomycetes</taxon>
        <taxon>Kitasatosporales</taxon>
        <taxon>Streptomycetaceae</taxon>
        <taxon>Streptomyces</taxon>
    </lineage>
</organism>
<dbReference type="EMBL" id="JACHJD010000002">
    <property type="protein sequence ID" value="MBB5102370.1"/>
    <property type="molecule type" value="Genomic_DNA"/>
</dbReference>
<protein>
    <submittedName>
        <fullName evidence="2">Uncharacterized protein</fullName>
    </submittedName>
</protein>
<sequence length="116" mass="12211">MVHDLLRTVLRVVVEGEPRPGVSGSPVQDLVSGAAVRVPEGGVSSASRNDSCVVCSMTSNRVRRLAPSWEAEVTTVGKPSRCSVERVQPSGTVTVEPSGSVDELTTSLANHARTRT</sequence>
<reference evidence="2 3" key="1">
    <citation type="submission" date="2020-08" db="EMBL/GenBank/DDBJ databases">
        <title>Genomic Encyclopedia of Type Strains, Phase III (KMG-III): the genomes of soil and plant-associated and newly described type strains.</title>
        <authorList>
            <person name="Whitman W."/>
        </authorList>
    </citation>
    <scope>NUCLEOTIDE SEQUENCE [LARGE SCALE GENOMIC DNA]</scope>
    <source>
        <strain evidence="2 3">CECT 3146</strain>
    </source>
</reference>
<accession>A0A7W8ET76</accession>
<evidence type="ECO:0000313" key="3">
    <source>
        <dbReference type="Proteomes" id="UP000549009"/>
    </source>
</evidence>
<evidence type="ECO:0000313" key="2">
    <source>
        <dbReference type="EMBL" id="MBB5102370.1"/>
    </source>
</evidence>
<gene>
    <name evidence="2" type="ORF">FHS40_001423</name>
</gene>
<comment type="caution">
    <text evidence="2">The sequence shown here is derived from an EMBL/GenBank/DDBJ whole genome shotgun (WGS) entry which is preliminary data.</text>
</comment>
<dbReference type="AlphaFoldDB" id="A0A7W8ET76"/>
<dbReference type="Proteomes" id="UP000549009">
    <property type="component" value="Unassembled WGS sequence"/>
</dbReference>
<feature type="compositionally biased region" description="Polar residues" evidence="1">
    <location>
        <begin position="89"/>
        <end position="109"/>
    </location>
</feature>
<keyword evidence="3" id="KW-1185">Reference proteome</keyword>